<dbReference type="Proteomes" id="UP001549077">
    <property type="component" value="Unassembled WGS sequence"/>
</dbReference>
<comment type="caution">
    <text evidence="1">The sequence shown here is derived from an EMBL/GenBank/DDBJ whole genome shotgun (WGS) entry which is preliminary data.</text>
</comment>
<name>A0ABV2MA59_9HYPH</name>
<proteinExistence type="predicted"/>
<organism evidence="1 2">
    <name type="scientific">Rhizobium binae</name>
    <dbReference type="NCBI Taxonomy" id="1138190"/>
    <lineage>
        <taxon>Bacteria</taxon>
        <taxon>Pseudomonadati</taxon>
        <taxon>Pseudomonadota</taxon>
        <taxon>Alphaproteobacteria</taxon>
        <taxon>Hyphomicrobiales</taxon>
        <taxon>Rhizobiaceae</taxon>
        <taxon>Rhizobium/Agrobacterium group</taxon>
        <taxon>Rhizobium</taxon>
    </lineage>
</organism>
<accession>A0ABV2MA59</accession>
<protein>
    <submittedName>
        <fullName evidence="1">Uncharacterized protein</fullName>
    </submittedName>
</protein>
<evidence type="ECO:0000313" key="2">
    <source>
        <dbReference type="Proteomes" id="UP001549077"/>
    </source>
</evidence>
<sequence>MMILPHSIAVATGLNQQAHKDRIEQLLSI</sequence>
<keyword evidence="2" id="KW-1185">Reference proteome</keyword>
<dbReference type="EMBL" id="JBEPMY010000001">
    <property type="protein sequence ID" value="MET3753348.1"/>
    <property type="molecule type" value="Genomic_DNA"/>
</dbReference>
<gene>
    <name evidence="1" type="ORF">ABID08_000687</name>
</gene>
<evidence type="ECO:0000313" key="1">
    <source>
        <dbReference type="EMBL" id="MET3753348.1"/>
    </source>
</evidence>
<reference evidence="1 2" key="1">
    <citation type="submission" date="2024-06" db="EMBL/GenBank/DDBJ databases">
        <title>Genomic Encyclopedia of Type Strains, Phase IV (KMG-IV): sequencing the most valuable type-strain genomes for metagenomic binning, comparative biology and taxonomic classification.</title>
        <authorList>
            <person name="Goeker M."/>
        </authorList>
    </citation>
    <scope>NUCLEOTIDE SEQUENCE [LARGE SCALE GENOMIC DNA]</scope>
    <source>
        <strain evidence="1 2">DSM 29288</strain>
    </source>
</reference>